<dbReference type="AlphaFoldDB" id="A0A7W7GGK4"/>
<dbReference type="RefSeq" id="WP_184890009.1">
    <property type="nucleotide sequence ID" value="NZ_BOOV01000055.1"/>
</dbReference>
<comment type="caution">
    <text evidence="1">The sequence shown here is derived from an EMBL/GenBank/DDBJ whole genome shotgun (WGS) entry which is preliminary data.</text>
</comment>
<dbReference type="Proteomes" id="UP000542210">
    <property type="component" value="Unassembled WGS sequence"/>
</dbReference>
<proteinExistence type="predicted"/>
<accession>A0A7W7GGK4</accession>
<gene>
    <name evidence="1" type="ORF">BJ982_007781</name>
</gene>
<name>A0A7W7GGK4_9ACTN</name>
<evidence type="ECO:0000313" key="1">
    <source>
        <dbReference type="EMBL" id="MBB4706151.1"/>
    </source>
</evidence>
<keyword evidence="2" id="KW-1185">Reference proteome</keyword>
<dbReference type="EMBL" id="JACHND010000002">
    <property type="protein sequence ID" value="MBB4706151.1"/>
    <property type="molecule type" value="Genomic_DNA"/>
</dbReference>
<evidence type="ECO:0000313" key="2">
    <source>
        <dbReference type="Proteomes" id="UP000542210"/>
    </source>
</evidence>
<reference evidence="1 2" key="1">
    <citation type="submission" date="2020-08" db="EMBL/GenBank/DDBJ databases">
        <title>Sequencing the genomes of 1000 actinobacteria strains.</title>
        <authorList>
            <person name="Klenk H.-P."/>
        </authorList>
    </citation>
    <scope>NUCLEOTIDE SEQUENCE [LARGE SCALE GENOMIC DNA]</scope>
    <source>
        <strain evidence="1 2">DSM 45784</strain>
    </source>
</reference>
<organism evidence="1 2">
    <name type="scientific">Sphaerisporangium siamense</name>
    <dbReference type="NCBI Taxonomy" id="795645"/>
    <lineage>
        <taxon>Bacteria</taxon>
        <taxon>Bacillati</taxon>
        <taxon>Actinomycetota</taxon>
        <taxon>Actinomycetes</taxon>
        <taxon>Streptosporangiales</taxon>
        <taxon>Streptosporangiaceae</taxon>
        <taxon>Sphaerisporangium</taxon>
    </lineage>
</organism>
<protein>
    <submittedName>
        <fullName evidence="1">Uncharacterized protein</fullName>
    </submittedName>
</protein>
<sequence length="178" mass="20076">MPKTTSDPHGYDQRSDTVRVRRHDVERLLLMFRQLAADHYGHPEHAPGDRWAHMADYDISFERLADEIDAANRVFYGRKWTGPDYRMRCDASPAYDWPAGAPYDGGEPAAVRVVEDRTDHGTHYVPAPMDRFPETLCGFGFAPQEGRPAEGEADCTPCRRELALLRHLQATAAGPALR</sequence>